<dbReference type="PANTHER" id="PTHR22744">
    <property type="entry name" value="HELIX LOOP HELIX PROTEIN 21-RELATED"/>
    <property type="match status" value="1"/>
</dbReference>
<dbReference type="InterPro" id="IPR011333">
    <property type="entry name" value="SKP1/BTB/POZ_sf"/>
</dbReference>
<keyword evidence="3" id="KW-1185">Reference proteome</keyword>
<evidence type="ECO:0000259" key="1">
    <source>
        <dbReference type="PROSITE" id="PS50097"/>
    </source>
</evidence>
<protein>
    <recommendedName>
        <fullName evidence="1">BTB domain-containing protein</fullName>
    </recommendedName>
</protein>
<dbReference type="EMBL" id="BTRK01000006">
    <property type="protein sequence ID" value="GMR56895.1"/>
    <property type="molecule type" value="Genomic_DNA"/>
</dbReference>
<evidence type="ECO:0000313" key="3">
    <source>
        <dbReference type="Proteomes" id="UP001328107"/>
    </source>
</evidence>
<reference evidence="3" key="1">
    <citation type="submission" date="2022-10" db="EMBL/GenBank/DDBJ databases">
        <title>Genome assembly of Pristionchus species.</title>
        <authorList>
            <person name="Yoshida K."/>
            <person name="Sommer R.J."/>
        </authorList>
    </citation>
    <scope>NUCLEOTIDE SEQUENCE [LARGE SCALE GENOMIC DNA]</scope>
    <source>
        <strain evidence="3">RS5460</strain>
    </source>
</reference>
<sequence length="256" mass="30167">YQTPSPKCALRFISSSRYARMRKNRVDPGFLIYRCAVNFYARLSIVIEDLESIDPEDEDDATVVVVKDEEFYVSAKYLSLWSHYFRAYFKSDMKEKRDGRYPISDADIFAFDFRELLMVILPTQKPITQRNFFRLLKMAQRFDMPELTRKIELFMIDFERNELNRGKVFRIATDVYPLKLVQSALMHRWADLGLLQKELIQTEEYAKLSPETKIFVNQRFVQASIGSDDFHGFQPPRSAVLGNAPHDEDWFGRRIG</sequence>
<evidence type="ECO:0000313" key="2">
    <source>
        <dbReference type="EMBL" id="GMR56895.1"/>
    </source>
</evidence>
<dbReference type="Pfam" id="PF00651">
    <property type="entry name" value="BTB"/>
    <property type="match status" value="1"/>
</dbReference>
<proteinExistence type="predicted"/>
<organism evidence="2 3">
    <name type="scientific">Pristionchus mayeri</name>
    <dbReference type="NCBI Taxonomy" id="1317129"/>
    <lineage>
        <taxon>Eukaryota</taxon>
        <taxon>Metazoa</taxon>
        <taxon>Ecdysozoa</taxon>
        <taxon>Nematoda</taxon>
        <taxon>Chromadorea</taxon>
        <taxon>Rhabditida</taxon>
        <taxon>Rhabditina</taxon>
        <taxon>Diplogasteromorpha</taxon>
        <taxon>Diplogasteroidea</taxon>
        <taxon>Neodiplogasteridae</taxon>
        <taxon>Pristionchus</taxon>
    </lineage>
</organism>
<comment type="caution">
    <text evidence="2">The sequence shown here is derived from an EMBL/GenBank/DDBJ whole genome shotgun (WGS) entry which is preliminary data.</text>
</comment>
<dbReference type="SMART" id="SM00225">
    <property type="entry name" value="BTB"/>
    <property type="match status" value="1"/>
</dbReference>
<dbReference type="SUPFAM" id="SSF54695">
    <property type="entry name" value="POZ domain"/>
    <property type="match status" value="1"/>
</dbReference>
<dbReference type="PROSITE" id="PS50097">
    <property type="entry name" value="BTB"/>
    <property type="match status" value="1"/>
</dbReference>
<dbReference type="Proteomes" id="UP001328107">
    <property type="component" value="Unassembled WGS sequence"/>
</dbReference>
<gene>
    <name evidence="2" type="ORF">PMAYCL1PPCAC_27090</name>
</gene>
<dbReference type="Gene3D" id="3.30.710.10">
    <property type="entry name" value="Potassium Channel Kv1.1, Chain A"/>
    <property type="match status" value="1"/>
</dbReference>
<accession>A0AAN5IAB0</accession>
<dbReference type="AlphaFoldDB" id="A0AAN5IAB0"/>
<name>A0AAN5IAB0_9BILA</name>
<feature type="non-terminal residue" evidence="2">
    <location>
        <position position="1"/>
    </location>
</feature>
<feature type="domain" description="BTB" evidence="1">
    <location>
        <begin position="59"/>
        <end position="129"/>
    </location>
</feature>
<dbReference type="PANTHER" id="PTHR22744:SF17">
    <property type="entry name" value="BTB DOMAIN-CONTAINING PROTEIN"/>
    <property type="match status" value="1"/>
</dbReference>
<dbReference type="InterPro" id="IPR000210">
    <property type="entry name" value="BTB/POZ_dom"/>
</dbReference>